<protein>
    <submittedName>
        <fullName evidence="1">Uncharacterized protein</fullName>
    </submittedName>
</protein>
<reference evidence="1" key="1">
    <citation type="submission" date="2018-05" db="EMBL/GenBank/DDBJ databases">
        <authorList>
            <person name="Lanie J.A."/>
            <person name="Ng W.-L."/>
            <person name="Kazmierczak K.M."/>
            <person name="Andrzejewski T.M."/>
            <person name="Davidsen T.M."/>
            <person name="Wayne K.J."/>
            <person name="Tettelin H."/>
            <person name="Glass J.I."/>
            <person name="Rusch D."/>
            <person name="Podicherti R."/>
            <person name="Tsui H.-C.T."/>
            <person name="Winkler M.E."/>
        </authorList>
    </citation>
    <scope>NUCLEOTIDE SEQUENCE</scope>
</reference>
<sequence length="27" mass="3068">MLLLTSGNENLHIELVSIYLIYGKGIY</sequence>
<dbReference type="AlphaFoldDB" id="A0A381ZK00"/>
<evidence type="ECO:0000313" key="1">
    <source>
        <dbReference type="EMBL" id="SVA89678.1"/>
    </source>
</evidence>
<organism evidence="1">
    <name type="scientific">marine metagenome</name>
    <dbReference type="NCBI Taxonomy" id="408172"/>
    <lineage>
        <taxon>unclassified sequences</taxon>
        <taxon>metagenomes</taxon>
        <taxon>ecological metagenomes</taxon>
    </lineage>
</organism>
<proteinExistence type="predicted"/>
<gene>
    <name evidence="1" type="ORF">METZ01_LOCUS142532</name>
</gene>
<name>A0A381ZK00_9ZZZZ</name>
<dbReference type="EMBL" id="UINC01021657">
    <property type="protein sequence ID" value="SVA89678.1"/>
    <property type="molecule type" value="Genomic_DNA"/>
</dbReference>
<accession>A0A381ZK00</accession>